<protein>
    <submittedName>
        <fullName evidence="1">Uncharacterized protein</fullName>
    </submittedName>
</protein>
<proteinExistence type="predicted"/>
<reference evidence="1" key="1">
    <citation type="journal article" date="2021" name="Proc. Natl. Acad. Sci. U.S.A.">
        <title>A Catalog of Tens of Thousands of Viruses from Human Metagenomes Reveals Hidden Associations with Chronic Diseases.</title>
        <authorList>
            <person name="Tisza M.J."/>
            <person name="Buck C.B."/>
        </authorList>
    </citation>
    <scope>NUCLEOTIDE SEQUENCE</scope>
    <source>
        <strain evidence="1">CtDyb2</strain>
    </source>
</reference>
<accession>A0A8S5MCH4</accession>
<name>A0A8S5MCH4_9CAUD</name>
<sequence>MSARKPRRRATTCNVTLIPESEFRKYLAEQGNDPDTIDHLVKRIPSYLGMNHEGEKVWTLAQLREGLLRIQRVEEAKRDIKKALGEGE</sequence>
<organism evidence="1">
    <name type="scientific">Siphoviridae sp. ctDyb2</name>
    <dbReference type="NCBI Taxonomy" id="2826201"/>
    <lineage>
        <taxon>Viruses</taxon>
        <taxon>Duplodnaviria</taxon>
        <taxon>Heunggongvirae</taxon>
        <taxon>Uroviricota</taxon>
        <taxon>Caudoviricetes</taxon>
    </lineage>
</organism>
<evidence type="ECO:0000313" key="1">
    <source>
        <dbReference type="EMBL" id="DAD79932.1"/>
    </source>
</evidence>
<dbReference type="EMBL" id="BK014875">
    <property type="protein sequence ID" value="DAD79932.1"/>
    <property type="molecule type" value="Genomic_DNA"/>
</dbReference>